<evidence type="ECO:0000313" key="12">
    <source>
        <dbReference type="Proteomes" id="UP000290568"/>
    </source>
</evidence>
<comment type="catalytic activity">
    <reaction evidence="7 8">
        <text>tRNA(Tyr) + L-tyrosine + ATP = L-tyrosyl-tRNA(Tyr) + AMP + diphosphate + H(+)</text>
        <dbReference type="Rhea" id="RHEA:10220"/>
        <dbReference type="Rhea" id="RHEA-COMP:9706"/>
        <dbReference type="Rhea" id="RHEA-COMP:9707"/>
        <dbReference type="ChEBI" id="CHEBI:15378"/>
        <dbReference type="ChEBI" id="CHEBI:30616"/>
        <dbReference type="ChEBI" id="CHEBI:33019"/>
        <dbReference type="ChEBI" id="CHEBI:58315"/>
        <dbReference type="ChEBI" id="CHEBI:78442"/>
        <dbReference type="ChEBI" id="CHEBI:78536"/>
        <dbReference type="ChEBI" id="CHEBI:456215"/>
        <dbReference type="EC" id="6.1.1.1"/>
    </reaction>
</comment>
<dbReference type="CDD" id="cd00805">
    <property type="entry name" value="TyrRS_core"/>
    <property type="match status" value="1"/>
</dbReference>
<feature type="binding site" evidence="8">
    <location>
        <position position="225"/>
    </location>
    <ligand>
        <name>ATP</name>
        <dbReference type="ChEBI" id="CHEBI:30616"/>
    </ligand>
</feature>
<feature type="domain" description="Tyrosine--tRNA ligase SYY-like C-terminal" evidence="10">
    <location>
        <begin position="341"/>
        <end position="408"/>
    </location>
</feature>
<dbReference type="STRING" id="29556.VO56_02815"/>
<dbReference type="InterPro" id="IPR036986">
    <property type="entry name" value="S4_RNA-bd_sf"/>
</dbReference>
<comment type="subunit">
    <text evidence="8">Homodimer.</text>
</comment>
<evidence type="ECO:0000259" key="10">
    <source>
        <dbReference type="Pfam" id="PF22421"/>
    </source>
</evidence>
<dbReference type="GO" id="GO:0005524">
    <property type="term" value="F:ATP binding"/>
    <property type="evidence" value="ECO:0007669"/>
    <property type="project" value="UniProtKB-UniRule"/>
</dbReference>
<dbReference type="PRINTS" id="PR01040">
    <property type="entry name" value="TRNASYNTHTYR"/>
</dbReference>
<dbReference type="InterPro" id="IPR054608">
    <property type="entry name" value="SYY-like_C"/>
</dbReference>
<evidence type="ECO:0000256" key="7">
    <source>
        <dbReference type="ARBA" id="ARBA00048248"/>
    </source>
</evidence>
<dbReference type="InterPro" id="IPR024107">
    <property type="entry name" value="Tyr-tRNA-ligase_bac_1"/>
</dbReference>
<dbReference type="InterPro" id="IPR014729">
    <property type="entry name" value="Rossmann-like_a/b/a_fold"/>
</dbReference>
<dbReference type="EMBL" id="LR214950">
    <property type="protein sequence ID" value="VEU58681.1"/>
    <property type="molecule type" value="Genomic_DNA"/>
</dbReference>
<sequence>MQEILNELRNRGILKQISNEDKFKNLKENDGVYCGFDPTAESLHLGNYIQIANLLRFKKLGWNAVAVLGGATGMIGDPSFRNSERSLLDEETLQRNKNKIREQLERFGLTVVDNYEFYKEMNILRFLRDIGKLVNISYMINKDSVASRIENGLSFTEFTYQLIQGWDFYQLYKNNNVKVQFGGSDQWGNITTGLEIISKQTSDEHQAVGLTINLLTDSNGVKFGKSTGGGNLWIDKQATKPYDMYQFLLNQPDSEVDKLLKWLTFLSIEEIEEVITKHKENPAQRSAQKVLAFEIIKDLHGEKEAQKAQLTSEVLFNKNIDLKSLSLDQLSELEDNLKVVNLHFGQSLFEQLVAEKIVSSKREAREFLQNKAIKINGEAINEEFILNSPEYQNKYAFLNVGKKNFYLIKGN</sequence>
<organism evidence="11 12">
    <name type="scientific">Mycoplasmopsis gallinacea</name>
    <dbReference type="NCBI Taxonomy" id="29556"/>
    <lineage>
        <taxon>Bacteria</taxon>
        <taxon>Bacillati</taxon>
        <taxon>Mycoplasmatota</taxon>
        <taxon>Mycoplasmoidales</taxon>
        <taxon>Metamycoplasmataceae</taxon>
        <taxon>Mycoplasmopsis</taxon>
    </lineage>
</organism>
<comment type="subcellular location">
    <subcellularLocation>
        <location evidence="8">Cytoplasm</location>
    </subcellularLocation>
</comment>
<feature type="binding site" evidence="8">
    <location>
        <position position="33"/>
    </location>
    <ligand>
        <name>L-tyrosine</name>
        <dbReference type="ChEBI" id="CHEBI:58315"/>
    </ligand>
</feature>
<dbReference type="InterPro" id="IPR001412">
    <property type="entry name" value="aa-tRNA-synth_I_CS"/>
</dbReference>
<gene>
    <name evidence="8 11" type="primary">tyrS</name>
    <name evidence="11" type="ORF">NCTC10183_00450</name>
</gene>
<evidence type="ECO:0000256" key="1">
    <source>
        <dbReference type="ARBA" id="ARBA00022598"/>
    </source>
</evidence>
<dbReference type="GO" id="GO:0005829">
    <property type="term" value="C:cytosol"/>
    <property type="evidence" value="ECO:0007669"/>
    <property type="project" value="TreeGrafter"/>
</dbReference>
<dbReference type="PANTHER" id="PTHR11766:SF0">
    <property type="entry name" value="TYROSINE--TRNA LIGASE, MITOCHONDRIAL"/>
    <property type="match status" value="1"/>
</dbReference>
<evidence type="ECO:0000256" key="2">
    <source>
        <dbReference type="ARBA" id="ARBA00022741"/>
    </source>
</evidence>
<dbReference type="Proteomes" id="UP000290568">
    <property type="component" value="Chromosome"/>
</dbReference>
<keyword evidence="4 9" id="KW-0694">RNA-binding</keyword>
<dbReference type="InterPro" id="IPR024088">
    <property type="entry name" value="Tyr-tRNA-ligase_bac-type"/>
</dbReference>
<dbReference type="GO" id="GO:0004831">
    <property type="term" value="F:tyrosine-tRNA ligase activity"/>
    <property type="evidence" value="ECO:0007669"/>
    <property type="project" value="UniProtKB-UniRule"/>
</dbReference>
<dbReference type="FunFam" id="1.10.240.10:FF:000001">
    <property type="entry name" value="Tyrosine--tRNA ligase"/>
    <property type="match status" value="1"/>
</dbReference>
<dbReference type="EC" id="6.1.1.1" evidence="8"/>
<comment type="function">
    <text evidence="8">Catalyzes the attachment of tyrosine to tRNA(Tyr) in a two-step reaction: tyrosine is first activated by ATP to form Tyr-AMP and then transferred to the acceptor end of tRNA(Tyr).</text>
</comment>
<keyword evidence="8" id="KW-0963">Cytoplasm</keyword>
<reference evidence="11 12" key="1">
    <citation type="submission" date="2019-01" db="EMBL/GenBank/DDBJ databases">
        <authorList>
            <consortium name="Pathogen Informatics"/>
        </authorList>
    </citation>
    <scope>NUCLEOTIDE SEQUENCE [LARGE SCALE GENOMIC DNA]</scope>
    <source>
        <strain evidence="11 12">NCTC10183</strain>
    </source>
</reference>
<dbReference type="PROSITE" id="PS50889">
    <property type="entry name" value="S4"/>
    <property type="match status" value="1"/>
</dbReference>
<dbReference type="Gene3D" id="3.40.50.620">
    <property type="entry name" value="HUPs"/>
    <property type="match status" value="1"/>
</dbReference>
<dbReference type="GO" id="GO:0003723">
    <property type="term" value="F:RNA binding"/>
    <property type="evidence" value="ECO:0007669"/>
    <property type="project" value="UniProtKB-KW"/>
</dbReference>
<comment type="similarity">
    <text evidence="8">Belongs to the class-I aminoacyl-tRNA synthetase family. TyrS type 1 subfamily.</text>
</comment>
<dbReference type="HAMAP" id="MF_02006">
    <property type="entry name" value="Tyr_tRNA_synth_type1"/>
    <property type="match status" value="1"/>
</dbReference>
<feature type="short sequence motif" description="'HIGH' region" evidence="8">
    <location>
        <begin position="38"/>
        <end position="47"/>
    </location>
</feature>
<dbReference type="PANTHER" id="PTHR11766">
    <property type="entry name" value="TYROSYL-TRNA SYNTHETASE"/>
    <property type="match status" value="1"/>
</dbReference>
<dbReference type="InterPro" id="IPR002305">
    <property type="entry name" value="aa-tRNA-synth_Ic"/>
</dbReference>
<feature type="binding site" evidence="8">
    <location>
        <position position="160"/>
    </location>
    <ligand>
        <name>L-tyrosine</name>
        <dbReference type="ChEBI" id="CHEBI:58315"/>
    </ligand>
</feature>
<dbReference type="InterPro" id="IPR002307">
    <property type="entry name" value="Tyr-tRNA-ligase"/>
</dbReference>
<dbReference type="NCBIfam" id="TIGR00234">
    <property type="entry name" value="tyrS"/>
    <property type="match status" value="1"/>
</dbReference>
<dbReference type="OrthoDB" id="9804243at2"/>
<proteinExistence type="inferred from homology"/>
<evidence type="ECO:0000313" key="11">
    <source>
        <dbReference type="EMBL" id="VEU58681.1"/>
    </source>
</evidence>
<dbReference type="Gene3D" id="1.10.240.10">
    <property type="entry name" value="Tyrosyl-Transfer RNA Synthetase"/>
    <property type="match status" value="1"/>
</dbReference>
<dbReference type="RefSeq" id="WP_129620318.1">
    <property type="nucleotide sequence ID" value="NZ_LR214950.1"/>
</dbReference>
<keyword evidence="6 8" id="KW-0030">Aminoacyl-tRNA synthetase</keyword>
<evidence type="ECO:0000256" key="3">
    <source>
        <dbReference type="ARBA" id="ARBA00022840"/>
    </source>
</evidence>
<keyword evidence="3 8" id="KW-0067">ATP-binding</keyword>
<keyword evidence="1 8" id="KW-0436">Ligase</keyword>
<keyword evidence="12" id="KW-1185">Reference proteome</keyword>
<evidence type="ECO:0000256" key="4">
    <source>
        <dbReference type="ARBA" id="ARBA00022884"/>
    </source>
</evidence>
<accession>A0A449A354</accession>
<name>A0A449A354_9BACT</name>
<evidence type="ECO:0000256" key="8">
    <source>
        <dbReference type="HAMAP-Rule" id="MF_02006"/>
    </source>
</evidence>
<protein>
    <recommendedName>
        <fullName evidence="8">Tyrosine--tRNA ligase</fullName>
        <ecNumber evidence="8">6.1.1.1</ecNumber>
    </recommendedName>
    <alternativeName>
        <fullName evidence="8">Tyrosyl-tRNA synthetase</fullName>
        <shortName evidence="8">TyrRS</shortName>
    </alternativeName>
</protein>
<evidence type="ECO:0000256" key="6">
    <source>
        <dbReference type="ARBA" id="ARBA00023146"/>
    </source>
</evidence>
<evidence type="ECO:0000256" key="5">
    <source>
        <dbReference type="ARBA" id="ARBA00022917"/>
    </source>
</evidence>
<dbReference type="Gene3D" id="3.10.290.10">
    <property type="entry name" value="RNA-binding S4 domain"/>
    <property type="match status" value="1"/>
</dbReference>
<dbReference type="Pfam" id="PF00579">
    <property type="entry name" value="tRNA-synt_1b"/>
    <property type="match status" value="1"/>
</dbReference>
<evidence type="ECO:0000256" key="9">
    <source>
        <dbReference type="PROSITE-ProRule" id="PRU00182"/>
    </source>
</evidence>
<dbReference type="AlphaFoldDB" id="A0A449A354"/>
<feature type="binding site" evidence="8">
    <location>
        <position position="164"/>
    </location>
    <ligand>
        <name>L-tyrosine</name>
        <dbReference type="ChEBI" id="CHEBI:58315"/>
    </ligand>
</feature>
<keyword evidence="5 8" id="KW-0648">Protein biosynthesis</keyword>
<dbReference type="PROSITE" id="PS00178">
    <property type="entry name" value="AA_TRNA_LIGASE_I"/>
    <property type="match status" value="1"/>
</dbReference>
<feature type="short sequence motif" description="'KMSKS' region" evidence="8">
    <location>
        <begin position="222"/>
        <end position="226"/>
    </location>
</feature>
<dbReference type="GO" id="GO:0006437">
    <property type="term" value="P:tyrosyl-tRNA aminoacylation"/>
    <property type="evidence" value="ECO:0007669"/>
    <property type="project" value="UniProtKB-UniRule"/>
</dbReference>
<dbReference type="SUPFAM" id="SSF55174">
    <property type="entry name" value="Alpha-L RNA-binding motif"/>
    <property type="match status" value="1"/>
</dbReference>
<dbReference type="SUPFAM" id="SSF52374">
    <property type="entry name" value="Nucleotidylyl transferase"/>
    <property type="match status" value="1"/>
</dbReference>
<keyword evidence="2 8" id="KW-0547">Nucleotide-binding</keyword>
<dbReference type="Pfam" id="PF22421">
    <property type="entry name" value="SYY_C-terminal"/>
    <property type="match status" value="1"/>
</dbReference>